<name>A0A927YRU9_9FIRM</name>
<dbReference type="SUPFAM" id="SSF51161">
    <property type="entry name" value="Trimeric LpxA-like enzymes"/>
    <property type="match status" value="1"/>
</dbReference>
<accession>A0A927YRU9</accession>
<reference evidence="3" key="1">
    <citation type="submission" date="2019-04" db="EMBL/GenBank/DDBJ databases">
        <title>Evolution of Biomass-Degrading Anaerobic Consortia Revealed by Metagenomics.</title>
        <authorList>
            <person name="Peng X."/>
        </authorList>
    </citation>
    <scope>NUCLEOTIDE SEQUENCE</scope>
    <source>
        <strain evidence="3">SIG311</strain>
    </source>
</reference>
<evidence type="ECO:0000313" key="4">
    <source>
        <dbReference type="Proteomes" id="UP000766246"/>
    </source>
</evidence>
<dbReference type="InterPro" id="IPR011004">
    <property type="entry name" value="Trimer_LpxA-like_sf"/>
</dbReference>
<proteinExistence type="inferred from homology"/>
<dbReference type="PANTHER" id="PTHR23416:SF23">
    <property type="entry name" value="ACETYLTRANSFERASE C18B11.09C-RELATED"/>
    <property type="match status" value="1"/>
</dbReference>
<gene>
    <name evidence="3" type="ORF">E7272_13100</name>
</gene>
<dbReference type="CDD" id="cd05825">
    <property type="entry name" value="LbH_wcaF_like"/>
    <property type="match status" value="1"/>
</dbReference>
<dbReference type="PANTHER" id="PTHR23416">
    <property type="entry name" value="SIALIC ACID SYNTHASE-RELATED"/>
    <property type="match status" value="1"/>
</dbReference>
<evidence type="ECO:0000256" key="2">
    <source>
        <dbReference type="ARBA" id="ARBA00022679"/>
    </source>
</evidence>
<sequence length="200" mass="22692">MMSTIVIPKMQKIDYIAKEENLSGEYEINYFSFKNKLHRLIWGGVYIIFFKYSPVPMFGYRNFILSLFGARLGKNVRIYPSAKIWMPRNLTIGNNSSIGPRALIYNQGSIYIGNDSIISQDVTICASTHDYNKRDHPLILKNVEIGNRVWLCAESFVGPGVQVFDGAVLGARAVAKRNLSSWSVYDGNPCNKLKERVNNE</sequence>
<keyword evidence="2" id="KW-0808">Transferase</keyword>
<dbReference type="GO" id="GO:0005829">
    <property type="term" value="C:cytosol"/>
    <property type="evidence" value="ECO:0007669"/>
    <property type="project" value="TreeGrafter"/>
</dbReference>
<comment type="similarity">
    <text evidence="1">Belongs to the transferase hexapeptide repeat family.</text>
</comment>
<dbReference type="AlphaFoldDB" id="A0A927YRU9"/>
<dbReference type="InterPro" id="IPR051159">
    <property type="entry name" value="Hexapeptide_acetyltransf"/>
</dbReference>
<dbReference type="Gene3D" id="2.160.10.10">
    <property type="entry name" value="Hexapeptide repeat proteins"/>
    <property type="match status" value="1"/>
</dbReference>
<evidence type="ECO:0000313" key="3">
    <source>
        <dbReference type="EMBL" id="MBE5920761.1"/>
    </source>
</evidence>
<protein>
    <submittedName>
        <fullName evidence="3">Colanic acid biosynthesis acetyltransferase</fullName>
    </submittedName>
</protein>
<dbReference type="Proteomes" id="UP000766246">
    <property type="component" value="Unassembled WGS sequence"/>
</dbReference>
<dbReference type="EMBL" id="SVER01000049">
    <property type="protein sequence ID" value="MBE5920761.1"/>
    <property type="molecule type" value="Genomic_DNA"/>
</dbReference>
<organism evidence="3 4">
    <name type="scientific">Pseudobutyrivibrio ruminis</name>
    <dbReference type="NCBI Taxonomy" id="46206"/>
    <lineage>
        <taxon>Bacteria</taxon>
        <taxon>Bacillati</taxon>
        <taxon>Bacillota</taxon>
        <taxon>Clostridia</taxon>
        <taxon>Lachnospirales</taxon>
        <taxon>Lachnospiraceae</taxon>
        <taxon>Pseudobutyrivibrio</taxon>
    </lineage>
</organism>
<comment type="caution">
    <text evidence="3">The sequence shown here is derived from an EMBL/GenBank/DDBJ whole genome shotgun (WGS) entry which is preliminary data.</text>
</comment>
<evidence type="ECO:0000256" key="1">
    <source>
        <dbReference type="ARBA" id="ARBA00007274"/>
    </source>
</evidence>
<dbReference type="GO" id="GO:0008374">
    <property type="term" value="F:O-acyltransferase activity"/>
    <property type="evidence" value="ECO:0007669"/>
    <property type="project" value="TreeGrafter"/>
</dbReference>